<organism evidence="3 4">
    <name type="scientific">Archangium minus</name>
    <dbReference type="NCBI Taxonomy" id="83450"/>
    <lineage>
        <taxon>Bacteria</taxon>
        <taxon>Pseudomonadati</taxon>
        <taxon>Myxococcota</taxon>
        <taxon>Myxococcia</taxon>
        <taxon>Myxococcales</taxon>
        <taxon>Cystobacterineae</taxon>
        <taxon>Archangiaceae</taxon>
        <taxon>Archangium</taxon>
    </lineage>
</organism>
<evidence type="ECO:0000313" key="3">
    <source>
        <dbReference type="EMBL" id="WNG47511.1"/>
    </source>
</evidence>
<dbReference type="SUPFAM" id="SSF51735">
    <property type="entry name" value="NAD(P)-binding Rossmann-fold domains"/>
    <property type="match status" value="1"/>
</dbReference>
<dbReference type="Gene3D" id="3.30.360.10">
    <property type="entry name" value="Dihydrodipicolinate Reductase, domain 2"/>
    <property type="match status" value="1"/>
</dbReference>
<reference evidence="3 4" key="1">
    <citation type="submission" date="2019-08" db="EMBL/GenBank/DDBJ databases">
        <title>Archangium and Cystobacter genomes.</title>
        <authorList>
            <person name="Chen I.-C.K."/>
            <person name="Wielgoss S."/>
        </authorList>
    </citation>
    <scope>NUCLEOTIDE SEQUENCE [LARGE SCALE GENOMIC DNA]</scope>
    <source>
        <strain evidence="3 4">Cbm 6</strain>
    </source>
</reference>
<evidence type="ECO:0000259" key="1">
    <source>
        <dbReference type="Pfam" id="PF01408"/>
    </source>
</evidence>
<gene>
    <name evidence="3" type="ORF">F0U60_27870</name>
</gene>
<accession>A0ABY9WWI8</accession>
<sequence length="360" mass="39505">MSNPIPLLILGAGFSRMAHAPALQKLGPKFRVAGVFSRTREKAQAVASGFAGHVAVFTDLEQALAMEGIEAVDVALPILPASDTIAAALGRGLHVFSEKPIAESVERARALLSLQAGGRPGLVWYVAENFRFWETAWRVRELIASGEIGTPLLCHYPTLVPIKSSQWFQTGWRRTPAYEGGFLLDGGVHDIAALRLMLGEVAEVSAFVRSVDPELPPADTLVASLAFESGIVVNYSVSYALEQVRLSPWGVVRAVLSGSARPIRDRFGRKHIVGTRGSIFFMHDRVELVRGLKRTVIKVRSNDMMVQQFEDFRAGVREGRPIRNTPQEALRDVAVIEALLTAARERQVVRPARVEQETQP</sequence>
<dbReference type="RefSeq" id="WP_395803939.1">
    <property type="nucleotide sequence ID" value="NZ_CP043494.1"/>
</dbReference>
<evidence type="ECO:0000259" key="2">
    <source>
        <dbReference type="Pfam" id="PF02894"/>
    </source>
</evidence>
<feature type="domain" description="Gfo/Idh/MocA-like oxidoreductase N-terminal" evidence="1">
    <location>
        <begin position="8"/>
        <end position="114"/>
    </location>
</feature>
<keyword evidence="4" id="KW-1185">Reference proteome</keyword>
<dbReference type="Gene3D" id="3.40.50.720">
    <property type="entry name" value="NAD(P)-binding Rossmann-like Domain"/>
    <property type="match status" value="1"/>
</dbReference>
<dbReference type="PANTHER" id="PTHR42840:SF5">
    <property type="entry name" value="NAD(P)-BINDING ROSSMANN-FOLD SUPERFAMILY PROTEIN"/>
    <property type="match status" value="1"/>
</dbReference>
<dbReference type="InterPro" id="IPR004104">
    <property type="entry name" value="Gfo/Idh/MocA-like_OxRdtase_C"/>
</dbReference>
<name>A0ABY9WWI8_9BACT</name>
<dbReference type="Pfam" id="PF01408">
    <property type="entry name" value="GFO_IDH_MocA"/>
    <property type="match status" value="1"/>
</dbReference>
<dbReference type="Proteomes" id="UP001611383">
    <property type="component" value="Chromosome"/>
</dbReference>
<evidence type="ECO:0000313" key="4">
    <source>
        <dbReference type="Proteomes" id="UP001611383"/>
    </source>
</evidence>
<protein>
    <submittedName>
        <fullName evidence="3">Gfo/Idh/MocA family oxidoreductase</fullName>
    </submittedName>
</protein>
<dbReference type="PANTHER" id="PTHR42840">
    <property type="entry name" value="NAD(P)-BINDING ROSSMANN-FOLD SUPERFAMILY PROTEIN-RELATED"/>
    <property type="match status" value="1"/>
</dbReference>
<dbReference type="SUPFAM" id="SSF55347">
    <property type="entry name" value="Glyceraldehyde-3-phosphate dehydrogenase-like, C-terminal domain"/>
    <property type="match status" value="1"/>
</dbReference>
<feature type="domain" description="Gfo/Idh/MocA-like oxidoreductase C-terminal" evidence="2">
    <location>
        <begin position="140"/>
        <end position="349"/>
    </location>
</feature>
<dbReference type="Pfam" id="PF02894">
    <property type="entry name" value="GFO_IDH_MocA_C"/>
    <property type="match status" value="1"/>
</dbReference>
<dbReference type="InterPro" id="IPR000683">
    <property type="entry name" value="Gfo/Idh/MocA-like_OxRdtase_N"/>
</dbReference>
<proteinExistence type="predicted"/>
<dbReference type="EMBL" id="CP043494">
    <property type="protein sequence ID" value="WNG47511.1"/>
    <property type="molecule type" value="Genomic_DNA"/>
</dbReference>
<dbReference type="InterPro" id="IPR036291">
    <property type="entry name" value="NAD(P)-bd_dom_sf"/>
</dbReference>